<name>A0A4R4E670_9BACT</name>
<dbReference type="RefSeq" id="WP_131850581.1">
    <property type="nucleotide sequence ID" value="NZ_SKFH01000002.1"/>
</dbReference>
<evidence type="ECO:0000313" key="3">
    <source>
        <dbReference type="Proteomes" id="UP000295164"/>
    </source>
</evidence>
<sequence length="673" mass="77015">MRLLRVICIYTVCLLAALGLAREAGAQRGVLNNIQNGGFNGSSGGGSDSLRHRDKNEDSLTISYRYLDTAGRYRIDSGVLDFYRRFPIPFTHQYLGNTGAPSQPLLFTPRTATGFDPGLHAFDAYRWTVDRARFFTTTRPYTELGYILGGGQQQEIEVLHTQNLKPTWNVSVNYRLINSPGYYNSQNTNHNNYLVTSWYQSPGKRYNNFVVFVGNRLQAAENGGIRGDRDYLNDAAFGDLTGIPTLLASGSTRTRNTLLGNTTVNTGNKYSEFRAVLRQQYDLGHKDSLVTDSTVIPLFYPRLRLEHTLSYGEYKYVFADAVPDSLIYDSVFQVALPDRRPLLYRDIWRELTNDFSFYTFPVANNLAQFIRLGASYQLLKGFVRDTISYNNIWVHGEYRNRTRNQKWDALAAGEFYLTGYNRGDFHVQVRLQRLLGSRLGSLQVGFENSNRTPSFIYDTRSNFYLETTPKPFFKENSSRFSGRLYNPRWKVELGADYFLVTNYLYVTGYHTLEQESGVFNLLRLQGKKSFKVFRKWGLDAEVYLQQQAGNAAVHVPLVFGIGRFAYQGNLGFKSLTLAAGFEARYASPYKADNYSPLIGQFTYQDSTQIRNRPDVNAFVQFRIRGFKGFIRAENLNTLRFSSPAGFKQYNSPATGYYYPSMVLRFGFYWSFVN</sequence>
<reference evidence="2 3" key="1">
    <citation type="submission" date="2019-03" db="EMBL/GenBank/DDBJ databases">
        <authorList>
            <person name="Kim M.K.M."/>
        </authorList>
    </citation>
    <scope>NUCLEOTIDE SEQUENCE [LARGE SCALE GENOMIC DNA]</scope>
    <source>
        <strain evidence="2 3">17J68-15</strain>
    </source>
</reference>
<dbReference type="EMBL" id="SKFH01000002">
    <property type="protein sequence ID" value="TCZ74537.1"/>
    <property type="molecule type" value="Genomic_DNA"/>
</dbReference>
<evidence type="ECO:0008006" key="4">
    <source>
        <dbReference type="Google" id="ProtNLM"/>
    </source>
</evidence>
<evidence type="ECO:0000313" key="2">
    <source>
        <dbReference type="EMBL" id="TCZ74537.1"/>
    </source>
</evidence>
<dbReference type="Pfam" id="PF14121">
    <property type="entry name" value="Porin_10"/>
    <property type="match status" value="1"/>
</dbReference>
<evidence type="ECO:0000256" key="1">
    <source>
        <dbReference type="SAM" id="SignalP"/>
    </source>
</evidence>
<proteinExistence type="predicted"/>
<protein>
    <recommendedName>
        <fullName evidence="4">Porin</fullName>
    </recommendedName>
</protein>
<gene>
    <name evidence="2" type="ORF">E0486_02615</name>
</gene>
<organism evidence="2 3">
    <name type="scientific">Flaviaesturariibacter aridisoli</name>
    <dbReference type="NCBI Taxonomy" id="2545761"/>
    <lineage>
        <taxon>Bacteria</taxon>
        <taxon>Pseudomonadati</taxon>
        <taxon>Bacteroidota</taxon>
        <taxon>Chitinophagia</taxon>
        <taxon>Chitinophagales</taxon>
        <taxon>Chitinophagaceae</taxon>
        <taxon>Flaviaestuariibacter</taxon>
    </lineage>
</organism>
<dbReference type="OrthoDB" id="1489309at2"/>
<comment type="caution">
    <text evidence="2">The sequence shown here is derived from an EMBL/GenBank/DDBJ whole genome shotgun (WGS) entry which is preliminary data.</text>
</comment>
<dbReference type="InterPro" id="IPR025631">
    <property type="entry name" value="Porin_10"/>
</dbReference>
<feature type="chain" id="PRO_5020272905" description="Porin" evidence="1">
    <location>
        <begin position="27"/>
        <end position="673"/>
    </location>
</feature>
<keyword evidence="3" id="KW-1185">Reference proteome</keyword>
<dbReference type="AlphaFoldDB" id="A0A4R4E670"/>
<keyword evidence="1" id="KW-0732">Signal</keyword>
<accession>A0A4R4E670</accession>
<dbReference type="Proteomes" id="UP000295164">
    <property type="component" value="Unassembled WGS sequence"/>
</dbReference>
<feature type="signal peptide" evidence="1">
    <location>
        <begin position="1"/>
        <end position="26"/>
    </location>
</feature>